<organism evidence="1 2">
    <name type="scientific">Limimaricola soesokkakensis</name>
    <dbReference type="NCBI Taxonomy" id="1343159"/>
    <lineage>
        <taxon>Bacteria</taxon>
        <taxon>Pseudomonadati</taxon>
        <taxon>Pseudomonadota</taxon>
        <taxon>Alphaproteobacteria</taxon>
        <taxon>Rhodobacterales</taxon>
        <taxon>Paracoccaceae</taxon>
        <taxon>Limimaricola</taxon>
    </lineage>
</organism>
<evidence type="ECO:0000313" key="1">
    <source>
        <dbReference type="EMBL" id="SLN64782.1"/>
    </source>
</evidence>
<sequence length="272" mass="28098">MRARQALDRFVAIQGRVLVRRDGRLVEGRQVQVGIDRAAPDVADPVEAGHALVAGDADRADHDVVATLGHELIEAVAAEEDVVAGDGVGAEGVRVVAHRAVLAAALEPVVSLAADRRLVGGGAEDEVVARSREDLREVLAGDDEVGAATADDQVPAGATMDDVVAVIALDDVVATEIGDDVVAGAAVDVVVAVAAFDAVIATVAPDRVVADAGDQRVIAFGAAEHHVVATGELQRVLVGADHQLVHLRVEERRLERVIAAHPVVVLLGLVDL</sequence>
<gene>
    <name evidence="1" type="ORF">LOS8367_03195</name>
</gene>
<accession>A0A1X6ZXR3</accession>
<reference evidence="1 2" key="1">
    <citation type="submission" date="2017-03" db="EMBL/GenBank/DDBJ databases">
        <authorList>
            <person name="Afonso C.L."/>
            <person name="Miller P.J."/>
            <person name="Scott M.A."/>
            <person name="Spackman E."/>
            <person name="Goraichik I."/>
            <person name="Dimitrov K.M."/>
            <person name="Suarez D.L."/>
            <person name="Swayne D.E."/>
        </authorList>
    </citation>
    <scope>NUCLEOTIDE SEQUENCE [LARGE SCALE GENOMIC DNA]</scope>
    <source>
        <strain evidence="1 2">CECT 8367</strain>
    </source>
</reference>
<proteinExistence type="predicted"/>
<evidence type="ECO:0000313" key="2">
    <source>
        <dbReference type="Proteomes" id="UP000193495"/>
    </source>
</evidence>
<protein>
    <submittedName>
        <fullName evidence="1">Uncharacterized protein</fullName>
    </submittedName>
</protein>
<dbReference type="Proteomes" id="UP000193495">
    <property type="component" value="Unassembled WGS sequence"/>
</dbReference>
<name>A0A1X6ZXR3_9RHOB</name>
<dbReference type="EMBL" id="FWFY01000011">
    <property type="protein sequence ID" value="SLN64782.1"/>
    <property type="molecule type" value="Genomic_DNA"/>
</dbReference>
<dbReference type="AlphaFoldDB" id="A0A1X6ZXR3"/>